<dbReference type="Proteomes" id="UP000663623">
    <property type="component" value="Chromosome"/>
</dbReference>
<gene>
    <name evidence="2" type="ORF">CaldiYA01_04250</name>
</gene>
<sequence length="512" mass="57799">MGIQSIVNTNMLFSKTSAATSKTKDRQENNISFKDVFKKISDNAEDVGNKNSVLPRKVVIGSRRSAIVFSQGQEQKDKTNFQEDRLLSQDFSDSTNSDFENRSEIQSLQAQMMEFLQLIFNLFQSGESLDRFNLEQLFQNSSIQGTDFLNLQLRSVQMSMNLDQYLNLNTNLSNKAAISDLLQNVVQTIEQKTQNQQIQNFSIIQGNGVNAGNILELLEEIFLEKDKQKPEFDVIPDDSSWIKSFKNLFEQEGQNFKVLSESGDGKEIFKNILNVLENIAKRLNGQKIANSFNLEIPDKVQITEKGSSNIDSIGSKDDFNKVFSTLLKKDESSSINDGKAEVKTLDLKQYPFAIQNKVENMENTISSQDDSKVKELRMSIISQLAQKISLVNKENLTTLQVNIKPEWLGSVVIELSKDSNGKIFGNLIVTTPHVKEIIEGSLNSLLTILKDQGINISQLNVSLGGNYTGQQNQEQQRFFQRRNLIVQGNEESTRSIESLIYEISESILNLKA</sequence>
<dbReference type="EMBL" id="AP024480">
    <property type="protein sequence ID" value="BCS80465.1"/>
    <property type="molecule type" value="Genomic_DNA"/>
</dbReference>
<dbReference type="CDD" id="cd17470">
    <property type="entry name" value="T3SS_Flik_C"/>
    <property type="match status" value="1"/>
</dbReference>
<proteinExistence type="predicted"/>
<dbReference type="Pfam" id="PF02120">
    <property type="entry name" value="Flg_hook"/>
    <property type="match status" value="1"/>
</dbReference>
<keyword evidence="3" id="KW-1185">Reference proteome</keyword>
<evidence type="ECO:0000313" key="2">
    <source>
        <dbReference type="EMBL" id="BCS80465.1"/>
    </source>
</evidence>
<organism evidence="2 3">
    <name type="scientific">Caldicellulosiruptor diazotrophicus</name>
    <dbReference type="NCBI Taxonomy" id="2806205"/>
    <lineage>
        <taxon>Bacteria</taxon>
        <taxon>Bacillati</taxon>
        <taxon>Bacillota</taxon>
        <taxon>Bacillota incertae sedis</taxon>
        <taxon>Caldicellulosiruptorales</taxon>
        <taxon>Caldicellulosiruptoraceae</taxon>
        <taxon>Caldicellulosiruptor</taxon>
    </lineage>
</organism>
<evidence type="ECO:0000313" key="3">
    <source>
        <dbReference type="Proteomes" id="UP000663623"/>
    </source>
</evidence>
<feature type="domain" description="Flagellar hook-length control protein-like C-terminal" evidence="1">
    <location>
        <begin position="391"/>
        <end position="468"/>
    </location>
</feature>
<dbReference type="InterPro" id="IPR038610">
    <property type="entry name" value="FliK-like_C_sf"/>
</dbReference>
<name>A0ABM7NK32_9FIRM</name>
<reference evidence="2 3" key="1">
    <citation type="submission" date="2021-02" db="EMBL/GenBank/DDBJ databases">
        <title>Nitrogen-fixing ability and nitrogen fixation related genes of thermophilic fermentative bacteria in the genus Caldicellulosiruptor.</title>
        <authorList>
            <person name="Chen Y."/>
            <person name="Nishihara A."/>
            <person name="Haruta S."/>
        </authorList>
    </citation>
    <scope>NUCLEOTIDE SEQUENCE [LARGE SCALE GENOMIC DNA]</scope>
    <source>
        <strain evidence="2 3">YA01</strain>
    </source>
</reference>
<dbReference type="Gene3D" id="3.30.750.140">
    <property type="match status" value="1"/>
</dbReference>
<dbReference type="InterPro" id="IPR021136">
    <property type="entry name" value="Flagellar_hook_control-like_C"/>
</dbReference>
<protein>
    <recommendedName>
        <fullName evidence="1">Flagellar hook-length control protein-like C-terminal domain-containing protein</fullName>
    </recommendedName>
</protein>
<evidence type="ECO:0000259" key="1">
    <source>
        <dbReference type="Pfam" id="PF02120"/>
    </source>
</evidence>
<accession>A0ABM7NK32</accession>
<dbReference type="RefSeq" id="WP_207180849.1">
    <property type="nucleotide sequence ID" value="NZ_AP024480.1"/>
</dbReference>